<dbReference type="InterPro" id="IPR029058">
    <property type="entry name" value="AB_hydrolase_fold"/>
</dbReference>
<name>A0A0N0E2Q2_9PSED</name>
<reference evidence="1 2" key="1">
    <citation type="journal article" date="2015" name="PLoS ONE">
        <title>Rice-Infecting Pseudomonas Genomes Are Highly Accessorized and Harbor Multiple Putative Virulence Mechanisms to Cause Sheath Brown Rot.</title>
        <authorList>
            <person name="Quibod I.L."/>
            <person name="Grande G."/>
            <person name="Oreiro E.G."/>
            <person name="Borja F.N."/>
            <person name="Dossa G.S."/>
            <person name="Mauleon R."/>
            <person name="Cruz C.V."/>
            <person name="Oliva R."/>
        </authorList>
    </citation>
    <scope>NUCLEOTIDE SEQUENCE [LARGE SCALE GENOMIC DNA]</scope>
    <source>
        <strain evidence="1 2">IRRI 6609</strain>
    </source>
</reference>
<comment type="caution">
    <text evidence="1">The sequence shown here is derived from an EMBL/GenBank/DDBJ whole genome shotgun (WGS) entry which is preliminary data.</text>
</comment>
<organism evidence="1 2">
    <name type="scientific">Pseudomonas asplenii</name>
    <dbReference type="NCBI Taxonomy" id="53407"/>
    <lineage>
        <taxon>Bacteria</taxon>
        <taxon>Pseudomonadati</taxon>
        <taxon>Pseudomonadota</taxon>
        <taxon>Gammaproteobacteria</taxon>
        <taxon>Pseudomonadales</taxon>
        <taxon>Pseudomonadaceae</taxon>
        <taxon>Pseudomonas</taxon>
    </lineage>
</organism>
<dbReference type="STRING" id="50340.PF66_04331"/>
<dbReference type="AlphaFoldDB" id="A0A0N0E2Q2"/>
<keyword evidence="2" id="KW-1185">Reference proteome</keyword>
<dbReference type="Gene3D" id="3.40.50.1820">
    <property type="entry name" value="alpha/beta hydrolase"/>
    <property type="match status" value="1"/>
</dbReference>
<dbReference type="PANTHER" id="PTHR35560">
    <property type="entry name" value="BLL0132 PROTEIN"/>
    <property type="match status" value="1"/>
</dbReference>
<protein>
    <recommendedName>
        <fullName evidence="3">Alpha/beta hydrolase</fullName>
    </recommendedName>
</protein>
<dbReference type="EMBL" id="JSYZ01000017">
    <property type="protein sequence ID" value="KPA89176.1"/>
    <property type="molecule type" value="Genomic_DNA"/>
</dbReference>
<gene>
    <name evidence="1" type="ORF">PF66_04331</name>
</gene>
<evidence type="ECO:0000313" key="1">
    <source>
        <dbReference type="EMBL" id="KPA89176.1"/>
    </source>
</evidence>
<sequence length="362" mass="39501">MRYLCRKEFVNERGSGWLTGVFRQLAARSSGRAPSPASRLLQGALLLGLCVSAGAAEHGVREVSPDHLKLSGGELSVGLNRDWKGPMPDVQRVLIIVHGRLRNAMTYLQSAETAASQADQARNTLIIAPQFLNESDVRRNHLPDRLLRWHDNDWMAGEPATGPAAMSSYAALDEVLARLGNRKKFPALRKVVIAGHSGGGQVVQRYALVGHGDAQLAGSGIRLHYVVANPSSYAYFSAQRPAKGFDPAGCPGFNDWKYGLQNLPAYVTGQSSAQLEQAYVQRDVTYLLGQKDINPNHPALDRSCAAEAQGAYRLVRGHNYFAYLQQRHPQGLAQKLVEVPGVGHDGNRMFTSAQGQEALFPR</sequence>
<evidence type="ECO:0000313" key="2">
    <source>
        <dbReference type="Proteomes" id="UP000037931"/>
    </source>
</evidence>
<dbReference type="PANTHER" id="PTHR35560:SF3">
    <property type="entry name" value="PEPTIDASE S9 PROLYL OLIGOPEPTIDASE CATALYTIC DOMAIN-CONTAINING PROTEIN"/>
    <property type="match status" value="1"/>
</dbReference>
<evidence type="ECO:0008006" key="3">
    <source>
        <dbReference type="Google" id="ProtNLM"/>
    </source>
</evidence>
<accession>A0A0N0E2Q2</accession>
<dbReference type="PATRIC" id="fig|50340.43.peg.1633"/>
<dbReference type="Proteomes" id="UP000037931">
    <property type="component" value="Unassembled WGS sequence"/>
</dbReference>
<proteinExistence type="predicted"/>
<dbReference type="SUPFAM" id="SSF53474">
    <property type="entry name" value="alpha/beta-Hydrolases"/>
    <property type="match status" value="1"/>
</dbReference>